<dbReference type="GO" id="GO:0006508">
    <property type="term" value="P:proteolysis"/>
    <property type="evidence" value="ECO:0007669"/>
    <property type="project" value="UniProtKB-KW"/>
</dbReference>
<keyword evidence="5" id="KW-0378">Hydrolase</keyword>
<keyword evidence="4" id="KW-0479">Metal-binding</keyword>
<dbReference type="InterPro" id="IPR045834">
    <property type="entry name" value="Csd3_N2"/>
</dbReference>
<dbReference type="PROSITE" id="PS51782">
    <property type="entry name" value="LYSM"/>
    <property type="match status" value="1"/>
</dbReference>
<reference evidence="10" key="1">
    <citation type="journal article" date="2015" name="MBio">
        <title>Genome-Resolved Metagenomic Analysis Reveals Roles for Candidate Phyla and Other Microbial Community Members in Biogeochemical Transformations in Oil Reservoirs.</title>
        <authorList>
            <person name="Hu P."/>
            <person name="Tom L."/>
            <person name="Singh A."/>
            <person name="Thomas B.C."/>
            <person name="Baker B.J."/>
            <person name="Piceno Y.M."/>
            <person name="Andersen G.L."/>
            <person name="Banfield J.F."/>
        </authorList>
    </citation>
    <scope>NUCLEOTIDE SEQUENCE [LARGE SCALE GENOMIC DNA]</scope>
</reference>
<evidence type="ECO:0000259" key="8">
    <source>
        <dbReference type="PROSITE" id="PS51782"/>
    </source>
</evidence>
<evidence type="ECO:0000256" key="2">
    <source>
        <dbReference type="ARBA" id="ARBA00004196"/>
    </source>
</evidence>
<evidence type="ECO:0000256" key="1">
    <source>
        <dbReference type="ARBA" id="ARBA00001947"/>
    </source>
</evidence>
<dbReference type="InterPro" id="IPR011055">
    <property type="entry name" value="Dup_hybrid_motif"/>
</dbReference>
<sequence length="427" mass="48122">MFKREKIFRSAWSLLIVIHIASSCTLQHEKQNTDTASPEATDRSYAYGICVDSLNVQRYAIQKNDNLASILSDLGFNGTDTEQITRAISPLYPPSKLQIGNIYATIATPDSTLAIQYLVFESSKTDYVVVDLRGDSLHVWDSSKAVTLRRRYSEATITSSLWNAIIESGGTPMLVLKLSDIYAWQIDFFDVKEGDSFRLMYDEAWVDDTTFVAISSIEGALFTHRGKEYRAIPFEQDSVREYFDEEGNSLRKAFLKAPLDFFRISSRFSNARFHPVLKRYRPHHGVDYAAPTGTPVKTIGDGVVIEKAYQRGGAGNYIKIRHNSTYATTYMHLSRFAKGIQKGSSVKQGEVIGYVGATGLATGPHLDFRVYKHNQPINPLTMEAPPSLPVKPELMDSFRLVHDRVLQEMDNLRIAESFLAEKETNNE</sequence>
<evidence type="ECO:0000256" key="5">
    <source>
        <dbReference type="ARBA" id="ARBA00022801"/>
    </source>
</evidence>
<dbReference type="CDD" id="cd12797">
    <property type="entry name" value="M23_peptidase"/>
    <property type="match status" value="1"/>
</dbReference>
<organism evidence="9 10">
    <name type="scientific">Proteiniphilum acetatigenes</name>
    <dbReference type="NCBI Taxonomy" id="294710"/>
    <lineage>
        <taxon>Bacteria</taxon>
        <taxon>Pseudomonadati</taxon>
        <taxon>Bacteroidota</taxon>
        <taxon>Bacteroidia</taxon>
        <taxon>Bacteroidales</taxon>
        <taxon>Dysgonomonadaceae</taxon>
        <taxon>Proteiniphilum</taxon>
    </lineage>
</organism>
<dbReference type="Proteomes" id="UP000053860">
    <property type="component" value="Unassembled WGS sequence"/>
</dbReference>
<dbReference type="GO" id="GO:0046872">
    <property type="term" value="F:metal ion binding"/>
    <property type="evidence" value="ECO:0007669"/>
    <property type="project" value="UniProtKB-KW"/>
</dbReference>
<dbReference type="GO" id="GO:0004222">
    <property type="term" value="F:metalloendopeptidase activity"/>
    <property type="evidence" value="ECO:0007669"/>
    <property type="project" value="TreeGrafter"/>
</dbReference>
<name>A0A117M0Q2_9BACT</name>
<dbReference type="InterPro" id="IPR018392">
    <property type="entry name" value="LysM"/>
</dbReference>
<dbReference type="EMBL" id="LGGN01000091">
    <property type="protein sequence ID" value="KUK77964.1"/>
    <property type="molecule type" value="Genomic_DNA"/>
</dbReference>
<feature type="domain" description="LysM" evidence="8">
    <location>
        <begin position="57"/>
        <end position="105"/>
    </location>
</feature>
<dbReference type="Gene3D" id="2.70.70.10">
    <property type="entry name" value="Glucose Permease (Domain IIA)"/>
    <property type="match status" value="1"/>
</dbReference>
<gene>
    <name evidence="9" type="ORF">XD92_0617</name>
</gene>
<dbReference type="Gene3D" id="3.10.450.350">
    <property type="match status" value="1"/>
</dbReference>
<dbReference type="InterPro" id="IPR016047">
    <property type="entry name" value="M23ase_b-sheet_dom"/>
</dbReference>
<evidence type="ECO:0000256" key="4">
    <source>
        <dbReference type="ARBA" id="ARBA00022723"/>
    </source>
</evidence>
<dbReference type="InterPro" id="IPR050570">
    <property type="entry name" value="Cell_wall_metabolism_enzyme"/>
</dbReference>
<protein>
    <submittedName>
        <fullName evidence="9">Metalloendopeptidase-like membrane protein</fullName>
    </submittedName>
</protein>
<dbReference type="PATRIC" id="fig|294710.3.peg.899"/>
<comment type="caution">
    <text evidence="9">The sequence shown here is derived from an EMBL/GenBank/DDBJ whole genome shotgun (WGS) entry which is preliminary data.</text>
</comment>
<keyword evidence="7" id="KW-0482">Metalloprotease</keyword>
<evidence type="ECO:0000256" key="6">
    <source>
        <dbReference type="ARBA" id="ARBA00022833"/>
    </source>
</evidence>
<accession>A0A117M0Q2</accession>
<dbReference type="Pfam" id="PF01551">
    <property type="entry name" value="Peptidase_M23"/>
    <property type="match status" value="1"/>
</dbReference>
<dbReference type="SUPFAM" id="SSF51261">
    <property type="entry name" value="Duplicated hybrid motif"/>
    <property type="match status" value="1"/>
</dbReference>
<dbReference type="PANTHER" id="PTHR21666:SF288">
    <property type="entry name" value="CELL DIVISION PROTEIN YTFB"/>
    <property type="match status" value="1"/>
</dbReference>
<dbReference type="AlphaFoldDB" id="A0A117M0Q2"/>
<dbReference type="GO" id="GO:0030313">
    <property type="term" value="C:cell envelope"/>
    <property type="evidence" value="ECO:0007669"/>
    <property type="project" value="UniProtKB-SubCell"/>
</dbReference>
<comment type="subcellular location">
    <subcellularLocation>
        <location evidence="2">Cell envelope</location>
    </subcellularLocation>
</comment>
<comment type="cofactor">
    <cofactor evidence="1">
        <name>Zn(2+)</name>
        <dbReference type="ChEBI" id="CHEBI:29105"/>
    </cofactor>
</comment>
<dbReference type="PANTHER" id="PTHR21666">
    <property type="entry name" value="PEPTIDASE-RELATED"/>
    <property type="match status" value="1"/>
</dbReference>
<evidence type="ECO:0000313" key="10">
    <source>
        <dbReference type="Proteomes" id="UP000053860"/>
    </source>
</evidence>
<dbReference type="Pfam" id="PF19425">
    <property type="entry name" value="Csd3_N2"/>
    <property type="match status" value="1"/>
</dbReference>
<keyword evidence="3" id="KW-0645">Protease</keyword>
<evidence type="ECO:0000313" key="9">
    <source>
        <dbReference type="EMBL" id="KUK77964.1"/>
    </source>
</evidence>
<evidence type="ECO:0000256" key="3">
    <source>
        <dbReference type="ARBA" id="ARBA00022670"/>
    </source>
</evidence>
<dbReference type="PROSITE" id="PS51257">
    <property type="entry name" value="PROKAR_LIPOPROTEIN"/>
    <property type="match status" value="1"/>
</dbReference>
<evidence type="ECO:0000256" key="7">
    <source>
        <dbReference type="ARBA" id="ARBA00023049"/>
    </source>
</evidence>
<keyword evidence="6" id="KW-0862">Zinc</keyword>
<proteinExistence type="predicted"/>